<proteinExistence type="predicted"/>
<protein>
    <submittedName>
        <fullName evidence="1">Uncharacterized protein</fullName>
    </submittedName>
</protein>
<dbReference type="AlphaFoldDB" id="A0A8H3KVV5"/>
<comment type="caution">
    <text evidence="1">The sequence shown here is derived from an EMBL/GenBank/DDBJ whole genome shotgun (WGS) entry which is preliminary data.</text>
</comment>
<organism evidence="1 2">
    <name type="scientific">Rhizophagus clarus</name>
    <dbReference type="NCBI Taxonomy" id="94130"/>
    <lineage>
        <taxon>Eukaryota</taxon>
        <taxon>Fungi</taxon>
        <taxon>Fungi incertae sedis</taxon>
        <taxon>Mucoromycota</taxon>
        <taxon>Glomeromycotina</taxon>
        <taxon>Glomeromycetes</taxon>
        <taxon>Glomerales</taxon>
        <taxon>Glomeraceae</taxon>
        <taxon>Rhizophagus</taxon>
    </lineage>
</organism>
<name>A0A8H3KVV5_9GLOM</name>
<dbReference type="EMBL" id="BLAL01000018">
    <property type="protein sequence ID" value="GES75849.1"/>
    <property type="molecule type" value="Genomic_DNA"/>
</dbReference>
<evidence type="ECO:0000313" key="1">
    <source>
        <dbReference type="EMBL" id="GES75849.1"/>
    </source>
</evidence>
<reference evidence="1" key="1">
    <citation type="submission" date="2019-10" db="EMBL/GenBank/DDBJ databases">
        <title>Conservation and host-specific expression of non-tandemly repeated heterogenous ribosome RNA gene in arbuscular mycorrhizal fungi.</title>
        <authorList>
            <person name="Maeda T."/>
            <person name="Kobayashi Y."/>
            <person name="Nakagawa T."/>
            <person name="Ezawa T."/>
            <person name="Yamaguchi K."/>
            <person name="Bino T."/>
            <person name="Nishimoto Y."/>
            <person name="Shigenobu S."/>
            <person name="Kawaguchi M."/>
        </authorList>
    </citation>
    <scope>NUCLEOTIDE SEQUENCE</scope>
    <source>
        <strain evidence="1">HR1</strain>
    </source>
</reference>
<gene>
    <name evidence="1" type="ORF">RCL2_000325200</name>
</gene>
<evidence type="ECO:0000313" key="2">
    <source>
        <dbReference type="Proteomes" id="UP000615446"/>
    </source>
</evidence>
<accession>A0A8H3KVV5</accession>
<sequence length="101" mass="11657">MIIVLCHMCILVSSDKHPYLSQCLPCRIGYDPISNSFYNEFEAEFDNNIFSRLEITIDSALIRTDNTQYGVDNKTPKIIIKVNNTTAHIEDTTLRNMTEQR</sequence>
<dbReference type="Proteomes" id="UP000615446">
    <property type="component" value="Unassembled WGS sequence"/>
</dbReference>